<name>A0A7D9J5N2_PARCT</name>
<dbReference type="PANTHER" id="PTHR21446">
    <property type="entry name" value="DUF3504 DOMAIN-CONTAINING PROTEIN"/>
    <property type="match status" value="1"/>
</dbReference>
<dbReference type="Proteomes" id="UP001152795">
    <property type="component" value="Unassembled WGS sequence"/>
</dbReference>
<accession>A0A7D9J5N2</accession>
<evidence type="ECO:0000313" key="6">
    <source>
        <dbReference type="EMBL" id="CAB4022362.1"/>
    </source>
</evidence>
<dbReference type="Pfam" id="PF12012">
    <property type="entry name" value="DUF3504"/>
    <property type="match status" value="1"/>
</dbReference>
<evidence type="ECO:0000259" key="5">
    <source>
        <dbReference type="Pfam" id="PF25561"/>
    </source>
</evidence>
<evidence type="ECO:0000256" key="1">
    <source>
        <dbReference type="ARBA" id="ARBA00022499"/>
    </source>
</evidence>
<evidence type="ECO:0000256" key="2">
    <source>
        <dbReference type="ARBA" id="ARBA00022553"/>
    </source>
</evidence>
<proteinExistence type="predicted"/>
<dbReference type="EMBL" id="CACRXK020011939">
    <property type="protein sequence ID" value="CAB4022362.1"/>
    <property type="molecule type" value="Genomic_DNA"/>
</dbReference>
<dbReference type="AlphaFoldDB" id="A0A7D9J5N2"/>
<protein>
    <submittedName>
        <fullName evidence="6">Uncharacterized protein</fullName>
    </submittedName>
</protein>
<dbReference type="InterPro" id="IPR052787">
    <property type="entry name" value="MAVS"/>
</dbReference>
<dbReference type="InterPro" id="IPR021893">
    <property type="entry name" value="ZMYM2-like_C"/>
</dbReference>
<feature type="domain" description="QRICH1-like" evidence="5">
    <location>
        <begin position="137"/>
        <end position="243"/>
    </location>
</feature>
<evidence type="ECO:0000256" key="3">
    <source>
        <dbReference type="ARBA" id="ARBA00022843"/>
    </source>
</evidence>
<evidence type="ECO:0000259" key="4">
    <source>
        <dbReference type="Pfam" id="PF12012"/>
    </source>
</evidence>
<keyword evidence="1" id="KW-1017">Isopeptide bond</keyword>
<keyword evidence="7" id="KW-1185">Reference proteome</keyword>
<keyword evidence="3" id="KW-0832">Ubl conjugation</keyword>
<dbReference type="Pfam" id="PF25561">
    <property type="entry name" value="QRICH1"/>
    <property type="match status" value="1"/>
</dbReference>
<organism evidence="6 7">
    <name type="scientific">Paramuricea clavata</name>
    <name type="common">Red gorgonian</name>
    <name type="synonym">Violescent sea-whip</name>
    <dbReference type="NCBI Taxonomy" id="317549"/>
    <lineage>
        <taxon>Eukaryota</taxon>
        <taxon>Metazoa</taxon>
        <taxon>Cnidaria</taxon>
        <taxon>Anthozoa</taxon>
        <taxon>Octocorallia</taxon>
        <taxon>Malacalcyonacea</taxon>
        <taxon>Plexauridae</taxon>
        <taxon>Paramuricea</taxon>
    </lineage>
</organism>
<dbReference type="InterPro" id="IPR057926">
    <property type="entry name" value="QRICH1_dom"/>
</dbReference>
<comment type="caution">
    <text evidence="6">The sequence shown here is derived from an EMBL/GenBank/DDBJ whole genome shotgun (WGS) entry which is preliminary data.</text>
</comment>
<dbReference type="OrthoDB" id="5985042at2759"/>
<keyword evidence="2" id="KW-0597">Phosphoprotein</keyword>
<reference evidence="6" key="1">
    <citation type="submission" date="2020-04" db="EMBL/GenBank/DDBJ databases">
        <authorList>
            <person name="Alioto T."/>
            <person name="Alioto T."/>
            <person name="Gomez Garrido J."/>
        </authorList>
    </citation>
    <scope>NUCLEOTIDE SEQUENCE</scope>
    <source>
        <strain evidence="6">A484AB</strain>
    </source>
</reference>
<feature type="domain" description="ZMYM2-like/QRICH1 C-terminal" evidence="4">
    <location>
        <begin position="260"/>
        <end position="383"/>
    </location>
</feature>
<dbReference type="PANTHER" id="PTHR21446:SF12">
    <property type="entry name" value="POTASSIUM CHANNEL TETRAMERIZATION DOMAIN CONTAINING 1"/>
    <property type="match status" value="1"/>
</dbReference>
<sequence>MDDSSDDESFYITQSSTGRRSATTDIDDHLFDTTTLFDDGQLQNAVTGKNTEKTVAVTSFDLFEDGEIDGELFEAASLFDSEKARHTEKNKEIQNAGAAKRFESLQGKRFRKPITSSKCERFGQSWTSEASRKKWCWVLRTFEEWGAARNHAVSSNNESYDDEPLVNASLEEMSDEQLDFFLACFVAEVRKTDGAEYPGRTIYEMISSIQAYLRVECKRNVNLIDKTARVFRNLNSALNFVMKERAGQGIGVETSQAKFITEEQENYLWEHGFLGCTNAALLRDTVVFVFGLQFALRAGQEHRNLRRENSQLSLQVDEFGDEFLQYNEDISKTNNGGLAHLRTKRKVVRAYRNLKNPERCPVELYKKYLSHVPTTTSDNAFYL</sequence>
<gene>
    <name evidence="6" type="ORF">PACLA_8A076933</name>
</gene>
<evidence type="ECO:0000313" key="7">
    <source>
        <dbReference type="Proteomes" id="UP001152795"/>
    </source>
</evidence>